<dbReference type="Proteomes" id="UP000887568">
    <property type="component" value="Unplaced"/>
</dbReference>
<keyword evidence="1" id="KW-0175">Coiled coil</keyword>
<dbReference type="OrthoDB" id="9882192at2759"/>
<evidence type="ECO:0000256" key="1">
    <source>
        <dbReference type="SAM" id="Coils"/>
    </source>
</evidence>
<sequence length="374" mass="42124">MKGAEADWTPIQCTDRECSHSLMKAPHLHCPFCSQDSLFTDEILLKAHYRVKHVDKGINFGGMSPSHSSHRRQTHHPRGYEQTDGQQPQIEYQYACINDPSQSTANGEVVLIEIPDEGSKEDLEDETCYTEHNLSLLLQEKERLEKTLEQERTTWAQTEHRMKGTIERLRTKVEYLSNTNMSLKQQLSMIHTSSLKHPTNDSENQSILQELLQHMSEEHTQLLHHHLAQLRLYAQACALSKSAPEESAAESTVLVPDLADQSQDISHMAMMSSSEGTLGNMEQTVVMTITSEEDSEPLGNIVDNPGDTVGHYSLTLDKDVHLSPNDIPYQLTSEGLSPRHATSESGHVYQSGRTHSHHNTGCDVTQQDFHKNKS</sequence>
<evidence type="ECO:0000256" key="2">
    <source>
        <dbReference type="SAM" id="MobiDB-lite"/>
    </source>
</evidence>
<name>A0A914BHC6_PATMI</name>
<reference evidence="3" key="1">
    <citation type="submission" date="2022-11" db="UniProtKB">
        <authorList>
            <consortium name="EnsemblMetazoa"/>
        </authorList>
    </citation>
    <scope>IDENTIFICATION</scope>
</reference>
<feature type="compositionally biased region" description="Basic residues" evidence="2">
    <location>
        <begin position="68"/>
        <end position="77"/>
    </location>
</feature>
<evidence type="ECO:0008006" key="5">
    <source>
        <dbReference type="Google" id="ProtNLM"/>
    </source>
</evidence>
<evidence type="ECO:0000313" key="4">
    <source>
        <dbReference type="Proteomes" id="UP000887568"/>
    </source>
</evidence>
<organism evidence="3 4">
    <name type="scientific">Patiria miniata</name>
    <name type="common">Bat star</name>
    <name type="synonym">Asterina miniata</name>
    <dbReference type="NCBI Taxonomy" id="46514"/>
    <lineage>
        <taxon>Eukaryota</taxon>
        <taxon>Metazoa</taxon>
        <taxon>Echinodermata</taxon>
        <taxon>Eleutherozoa</taxon>
        <taxon>Asterozoa</taxon>
        <taxon>Asteroidea</taxon>
        <taxon>Valvatacea</taxon>
        <taxon>Valvatida</taxon>
        <taxon>Asterinidae</taxon>
        <taxon>Patiria</taxon>
    </lineage>
</organism>
<dbReference type="AlphaFoldDB" id="A0A914BHC6"/>
<dbReference type="EnsemblMetazoa" id="XM_038219745.1">
    <property type="protein sequence ID" value="XP_038075673.1"/>
    <property type="gene ID" value="LOC119743347"/>
</dbReference>
<keyword evidence="4" id="KW-1185">Reference proteome</keyword>
<evidence type="ECO:0000313" key="3">
    <source>
        <dbReference type="EnsemblMetazoa" id="XP_038075673.1"/>
    </source>
</evidence>
<dbReference type="GeneID" id="119743347"/>
<protein>
    <recommendedName>
        <fullName evidence="5">C2H2-type domain-containing protein</fullName>
    </recommendedName>
</protein>
<accession>A0A914BHC6</accession>
<feature type="coiled-coil region" evidence="1">
    <location>
        <begin position="134"/>
        <end position="186"/>
    </location>
</feature>
<feature type="region of interest" description="Disordered" evidence="2">
    <location>
        <begin position="325"/>
        <end position="374"/>
    </location>
</feature>
<dbReference type="RefSeq" id="XP_038075673.1">
    <property type="nucleotide sequence ID" value="XM_038219745.1"/>
</dbReference>
<proteinExistence type="predicted"/>
<feature type="region of interest" description="Disordered" evidence="2">
    <location>
        <begin position="62"/>
        <end position="85"/>
    </location>
</feature>